<evidence type="ECO:0000313" key="1">
    <source>
        <dbReference type="EMBL" id="THC98699.1"/>
    </source>
</evidence>
<dbReference type="Gene3D" id="3.20.20.70">
    <property type="entry name" value="Aldolase class I"/>
    <property type="match status" value="1"/>
</dbReference>
<sequence length="207" mass="22371">MPSLAVSISSAGGLGFLAAEYDVSNLQRNLEEAVQLGSVSSTGVPILSNPWPPSGYTDHGLVLWSQDSAREPETLGRLRAGDEFRKEHQGLDPGGHGLARSASIVALIPEVYDALRERQKSVVTILAGRNRQWARNSRCSGPGTIGAVLGARFLSSIEANIARGYQDEILRVSDGGVDTVHSIVYDRVRGIKYWPSRYDGRGVVTRN</sequence>
<comment type="caution">
    <text evidence="1">The sequence shown here is derived from an EMBL/GenBank/DDBJ whole genome shotgun (WGS) entry which is preliminary data.</text>
</comment>
<proteinExistence type="predicted"/>
<evidence type="ECO:0000313" key="2">
    <source>
        <dbReference type="Proteomes" id="UP000308092"/>
    </source>
</evidence>
<keyword evidence="2" id="KW-1185">Reference proteome</keyword>
<dbReference type="InterPro" id="IPR013785">
    <property type="entry name" value="Aldolase_TIM"/>
</dbReference>
<accession>A0A4S3JSA7</accession>
<dbReference type="VEuPathDB" id="FungiDB:EYZ11_001833"/>
<dbReference type="EMBL" id="SOSA01000037">
    <property type="protein sequence ID" value="THC98699.1"/>
    <property type="molecule type" value="Genomic_DNA"/>
</dbReference>
<dbReference type="PANTHER" id="PTHR32332:SF34">
    <property type="entry name" value="2-NITROPROPANE DIOXYGENASE FAMILY, PUTATIVE-RELATED"/>
    <property type="match status" value="1"/>
</dbReference>
<organism evidence="1 2">
    <name type="scientific">Aspergillus tanneri</name>
    <dbReference type="NCBI Taxonomy" id="1220188"/>
    <lineage>
        <taxon>Eukaryota</taxon>
        <taxon>Fungi</taxon>
        <taxon>Dikarya</taxon>
        <taxon>Ascomycota</taxon>
        <taxon>Pezizomycotina</taxon>
        <taxon>Eurotiomycetes</taxon>
        <taxon>Eurotiomycetidae</taxon>
        <taxon>Eurotiales</taxon>
        <taxon>Aspergillaceae</taxon>
        <taxon>Aspergillus</taxon>
        <taxon>Aspergillus subgen. Circumdati</taxon>
    </lineage>
</organism>
<protein>
    <submittedName>
        <fullName evidence="1">Uncharacterized protein</fullName>
    </submittedName>
</protein>
<name>A0A4S3JSA7_9EURO</name>
<dbReference type="AlphaFoldDB" id="A0A4S3JSA7"/>
<dbReference type="STRING" id="1220188.A0A4S3JSA7"/>
<reference evidence="1 2" key="1">
    <citation type="submission" date="2019-03" db="EMBL/GenBank/DDBJ databases">
        <title>The genome sequence of a newly discovered highly antifungal drug resistant Aspergillus species, Aspergillus tanneri NIH 1004.</title>
        <authorList>
            <person name="Mounaud S."/>
            <person name="Singh I."/>
            <person name="Joardar V."/>
            <person name="Pakala S."/>
            <person name="Pakala S."/>
            <person name="Venepally P."/>
            <person name="Hoover J."/>
            <person name="Nierman W."/>
            <person name="Chung J."/>
            <person name="Losada L."/>
        </authorList>
    </citation>
    <scope>NUCLEOTIDE SEQUENCE [LARGE SCALE GENOMIC DNA]</scope>
    <source>
        <strain evidence="1 2">NIH1004</strain>
    </source>
</reference>
<dbReference type="Proteomes" id="UP000308092">
    <property type="component" value="Unassembled WGS sequence"/>
</dbReference>
<dbReference type="PANTHER" id="PTHR32332">
    <property type="entry name" value="2-NITROPROPANE DIOXYGENASE"/>
    <property type="match status" value="1"/>
</dbReference>
<gene>
    <name evidence="1" type="ORF">EYZ11_001833</name>
</gene>